<dbReference type="PANTHER" id="PTHR43731">
    <property type="entry name" value="RHOMBOID PROTEASE"/>
    <property type="match status" value="1"/>
</dbReference>
<comment type="caution">
    <text evidence="9">The sequence shown here is derived from an EMBL/GenBank/DDBJ whole genome shotgun (WGS) entry which is preliminary data.</text>
</comment>
<evidence type="ECO:0000256" key="3">
    <source>
        <dbReference type="ARBA" id="ARBA00022692"/>
    </source>
</evidence>
<dbReference type="Gene3D" id="1.20.1540.10">
    <property type="entry name" value="Rhomboid-like"/>
    <property type="match status" value="1"/>
</dbReference>
<proteinExistence type="inferred from homology"/>
<comment type="similarity">
    <text evidence="2">Belongs to the peptidase S54 family.</text>
</comment>
<dbReference type="InterPro" id="IPR035952">
    <property type="entry name" value="Rhomboid-like_sf"/>
</dbReference>
<dbReference type="EMBL" id="DVMT01000021">
    <property type="protein sequence ID" value="HIU40086.1"/>
    <property type="molecule type" value="Genomic_DNA"/>
</dbReference>
<dbReference type="GO" id="GO:0004252">
    <property type="term" value="F:serine-type endopeptidase activity"/>
    <property type="evidence" value="ECO:0007669"/>
    <property type="project" value="InterPro"/>
</dbReference>
<gene>
    <name evidence="9" type="ORF">IAB68_02145</name>
</gene>
<evidence type="ECO:0000259" key="8">
    <source>
        <dbReference type="Pfam" id="PF01694"/>
    </source>
</evidence>
<accession>A0A9D1INX7</accession>
<dbReference type="GO" id="GO:0016020">
    <property type="term" value="C:membrane"/>
    <property type="evidence" value="ECO:0007669"/>
    <property type="project" value="UniProtKB-SubCell"/>
</dbReference>
<feature type="transmembrane region" description="Helical" evidence="7">
    <location>
        <begin position="274"/>
        <end position="294"/>
    </location>
</feature>
<evidence type="ECO:0000256" key="6">
    <source>
        <dbReference type="ARBA" id="ARBA00023136"/>
    </source>
</evidence>
<keyword evidence="5 7" id="KW-1133">Transmembrane helix</keyword>
<name>A0A9D1INX7_9FIRM</name>
<reference evidence="9" key="1">
    <citation type="submission" date="2020-10" db="EMBL/GenBank/DDBJ databases">
        <authorList>
            <person name="Gilroy R."/>
        </authorList>
    </citation>
    <scope>NUCLEOTIDE SEQUENCE</scope>
    <source>
        <strain evidence="9">CHK193-30670</strain>
    </source>
</reference>
<reference evidence="9" key="2">
    <citation type="journal article" date="2021" name="PeerJ">
        <title>Extensive microbial diversity within the chicken gut microbiome revealed by metagenomics and culture.</title>
        <authorList>
            <person name="Gilroy R."/>
            <person name="Ravi A."/>
            <person name="Getino M."/>
            <person name="Pursley I."/>
            <person name="Horton D.L."/>
            <person name="Alikhan N.F."/>
            <person name="Baker D."/>
            <person name="Gharbi K."/>
            <person name="Hall N."/>
            <person name="Watson M."/>
            <person name="Adriaenssens E.M."/>
            <person name="Foster-Nyarko E."/>
            <person name="Jarju S."/>
            <person name="Secka A."/>
            <person name="Antonio M."/>
            <person name="Oren A."/>
            <person name="Chaudhuri R.R."/>
            <person name="La Ragione R."/>
            <person name="Hildebrand F."/>
            <person name="Pallen M.J."/>
        </authorList>
    </citation>
    <scope>NUCLEOTIDE SEQUENCE</scope>
    <source>
        <strain evidence="9">CHK193-30670</strain>
    </source>
</reference>
<organism evidence="9 10">
    <name type="scientific">Candidatus Aphodocola excrementigallinarum</name>
    <dbReference type="NCBI Taxonomy" id="2840670"/>
    <lineage>
        <taxon>Bacteria</taxon>
        <taxon>Bacillati</taxon>
        <taxon>Bacillota</taxon>
        <taxon>Bacilli</taxon>
        <taxon>Candidatus Aphodocola</taxon>
    </lineage>
</organism>
<dbReference type="SUPFAM" id="SSF144091">
    <property type="entry name" value="Rhomboid-like"/>
    <property type="match status" value="1"/>
</dbReference>
<evidence type="ECO:0000256" key="4">
    <source>
        <dbReference type="ARBA" id="ARBA00022801"/>
    </source>
</evidence>
<feature type="transmembrane region" description="Helical" evidence="7">
    <location>
        <begin position="170"/>
        <end position="190"/>
    </location>
</feature>
<dbReference type="PANTHER" id="PTHR43731:SF14">
    <property type="entry name" value="PRESENILIN-ASSOCIATED RHOMBOID-LIKE PROTEIN, MITOCHONDRIAL"/>
    <property type="match status" value="1"/>
</dbReference>
<keyword evidence="4" id="KW-0378">Hydrolase</keyword>
<comment type="subcellular location">
    <subcellularLocation>
        <location evidence="1">Membrane</location>
        <topology evidence="1">Multi-pass membrane protein</topology>
    </subcellularLocation>
</comment>
<keyword evidence="9" id="KW-0645">Protease</keyword>
<dbReference type="GO" id="GO:0006508">
    <property type="term" value="P:proteolysis"/>
    <property type="evidence" value="ECO:0007669"/>
    <property type="project" value="UniProtKB-KW"/>
</dbReference>
<evidence type="ECO:0000313" key="10">
    <source>
        <dbReference type="Proteomes" id="UP000824074"/>
    </source>
</evidence>
<dbReference type="Proteomes" id="UP000824074">
    <property type="component" value="Unassembled WGS sequence"/>
</dbReference>
<protein>
    <submittedName>
        <fullName evidence="9">Rhomboid family intramembrane serine protease</fullName>
    </submittedName>
</protein>
<keyword evidence="6 7" id="KW-0472">Membrane</keyword>
<sequence>MNKEKQDLLVMKFLHYFITEKNYNPVIVHGIQNEIWLENMDSDIRIVRIVLGYIHNEEQLKFDDFKVKRLVSQIKLKTFTFKMKVLTFYLDLNSDVKLETTKNHFKVMVKSEKSLDKNENVKRYFPDMKEKLKFTEEGNLLYQKINNDILRKNLDSSEKINDLFSEKRPIVTYALTIIMVIIFALMYVLGNGSLDTNTLFNFGGLIKEGSPLRLITSIFLHIGILHLVMNMWALILLGKQTENFYGHVKTLIIFLFSGIVGNLLSVILMDERTISAGASGAIFGLMGAILYFAINQRTYMGQALKRDILPVIIVNLLFGFLLTGVNMYAHIGGLIGGILISTALGIKYRSSKFEKINGMVASVILVVVLTYLAYFI</sequence>
<evidence type="ECO:0000256" key="5">
    <source>
        <dbReference type="ARBA" id="ARBA00022989"/>
    </source>
</evidence>
<keyword evidence="3 7" id="KW-0812">Transmembrane</keyword>
<feature type="transmembrane region" description="Helical" evidence="7">
    <location>
        <begin position="306"/>
        <end position="322"/>
    </location>
</feature>
<evidence type="ECO:0000256" key="1">
    <source>
        <dbReference type="ARBA" id="ARBA00004141"/>
    </source>
</evidence>
<dbReference type="InterPro" id="IPR022764">
    <property type="entry name" value="Peptidase_S54_rhomboid_dom"/>
</dbReference>
<evidence type="ECO:0000313" key="9">
    <source>
        <dbReference type="EMBL" id="HIU40086.1"/>
    </source>
</evidence>
<feature type="transmembrane region" description="Helical" evidence="7">
    <location>
        <begin position="218"/>
        <end position="238"/>
    </location>
</feature>
<feature type="domain" description="Peptidase S54 rhomboid" evidence="8">
    <location>
        <begin position="211"/>
        <end position="344"/>
    </location>
</feature>
<feature type="transmembrane region" description="Helical" evidence="7">
    <location>
        <begin position="358"/>
        <end position="375"/>
    </location>
</feature>
<evidence type="ECO:0000256" key="2">
    <source>
        <dbReference type="ARBA" id="ARBA00009045"/>
    </source>
</evidence>
<evidence type="ECO:0000256" key="7">
    <source>
        <dbReference type="SAM" id="Phobius"/>
    </source>
</evidence>
<feature type="transmembrane region" description="Helical" evidence="7">
    <location>
        <begin position="328"/>
        <end position="346"/>
    </location>
</feature>
<feature type="transmembrane region" description="Helical" evidence="7">
    <location>
        <begin position="250"/>
        <end position="268"/>
    </location>
</feature>
<dbReference type="AlphaFoldDB" id="A0A9D1INX7"/>
<dbReference type="Pfam" id="PF01694">
    <property type="entry name" value="Rhomboid"/>
    <property type="match status" value="1"/>
</dbReference>
<dbReference type="InterPro" id="IPR050925">
    <property type="entry name" value="Rhomboid_protease_S54"/>
</dbReference>